<name>A0A8S1PH70_9CILI</name>
<gene>
    <name evidence="2" type="ORF">PSON_ATCC_30995.1.T0780135</name>
</gene>
<dbReference type="EMBL" id="CAJJDN010000078">
    <property type="protein sequence ID" value="CAD8102660.1"/>
    <property type="molecule type" value="Genomic_DNA"/>
</dbReference>
<evidence type="ECO:0000313" key="2">
    <source>
        <dbReference type="EMBL" id="CAD8102660.1"/>
    </source>
</evidence>
<feature type="transmembrane region" description="Helical" evidence="1">
    <location>
        <begin position="376"/>
        <end position="396"/>
    </location>
</feature>
<keyword evidence="1" id="KW-1133">Transmembrane helix</keyword>
<accession>A0A8S1PH70</accession>
<keyword evidence="3" id="KW-1185">Reference proteome</keyword>
<proteinExistence type="predicted"/>
<protein>
    <recommendedName>
        <fullName evidence="4">Transmembrane protein</fullName>
    </recommendedName>
</protein>
<evidence type="ECO:0000256" key="1">
    <source>
        <dbReference type="SAM" id="Phobius"/>
    </source>
</evidence>
<reference evidence="2" key="1">
    <citation type="submission" date="2021-01" db="EMBL/GenBank/DDBJ databases">
        <authorList>
            <consortium name="Genoscope - CEA"/>
            <person name="William W."/>
        </authorList>
    </citation>
    <scope>NUCLEOTIDE SEQUENCE</scope>
</reference>
<dbReference type="OrthoDB" id="302561at2759"/>
<sequence>MIQLNTYEQTYWVSGYQCCVIIYAFISFGLILVSVFNQSKLMDEAPQFYTNWNNYLIEDIQIKQNCDHGFHNVLNFTWPGTEKGCDCTQSNGTGNYKYNNYYYMECSQFMLAENCHPIAQMESRNFQYLPFISKKIVKGFKICAKMSPFTAIQAFSIQENIEMYKKCGNIWNVPITSQCPISHFVINNDNNGIQIGDSDLYYNYQRVESEQLPITQFTIGYNSICYKNTEIFTFYYLDNLIDYQCDIEDDRFQKVKNNIQYSDLLKVNEVLDQYTKLFKNTEIQQRNMNLFYQKLTKFQYNKSDLCKFNDLDFIYHLNSYINDNLMDIQLAAQVIVGIQAGVFGFLIPMISAISLIGCNFKFNSINQKGSHYKDLFGFWLGIKMIGETVCTIILAIDMGYQKYMLNNLEAFINADCSDSLTLIEMTKFYNQYEIKVYNYVLLNFILCIITNLTDIYLTYLMCRDKHNQGIITMKKNQENLYPKMYTSTHPDEILIKSKAITQNDQEKDQLNTKNDQEKDQLKEIKIPDDDMVVRIPDE</sequence>
<keyword evidence="1" id="KW-0472">Membrane</keyword>
<evidence type="ECO:0000313" key="3">
    <source>
        <dbReference type="Proteomes" id="UP000692954"/>
    </source>
</evidence>
<feature type="transmembrane region" description="Helical" evidence="1">
    <location>
        <begin position="12"/>
        <end position="36"/>
    </location>
</feature>
<evidence type="ECO:0008006" key="4">
    <source>
        <dbReference type="Google" id="ProtNLM"/>
    </source>
</evidence>
<feature type="transmembrane region" description="Helical" evidence="1">
    <location>
        <begin position="334"/>
        <end position="356"/>
    </location>
</feature>
<keyword evidence="1" id="KW-0812">Transmembrane</keyword>
<dbReference type="Proteomes" id="UP000692954">
    <property type="component" value="Unassembled WGS sequence"/>
</dbReference>
<comment type="caution">
    <text evidence="2">The sequence shown here is derived from an EMBL/GenBank/DDBJ whole genome shotgun (WGS) entry which is preliminary data.</text>
</comment>
<organism evidence="2 3">
    <name type="scientific">Paramecium sonneborni</name>
    <dbReference type="NCBI Taxonomy" id="65129"/>
    <lineage>
        <taxon>Eukaryota</taxon>
        <taxon>Sar</taxon>
        <taxon>Alveolata</taxon>
        <taxon>Ciliophora</taxon>
        <taxon>Intramacronucleata</taxon>
        <taxon>Oligohymenophorea</taxon>
        <taxon>Peniculida</taxon>
        <taxon>Parameciidae</taxon>
        <taxon>Paramecium</taxon>
    </lineage>
</organism>
<dbReference type="AlphaFoldDB" id="A0A8S1PH70"/>
<feature type="transmembrane region" description="Helical" evidence="1">
    <location>
        <begin position="436"/>
        <end position="459"/>
    </location>
</feature>